<feature type="transmembrane region" description="Helical" evidence="6">
    <location>
        <begin position="255"/>
        <end position="274"/>
    </location>
</feature>
<evidence type="ECO:0000256" key="2">
    <source>
        <dbReference type="ARBA" id="ARBA00022692"/>
    </source>
</evidence>
<evidence type="ECO:0000313" key="9">
    <source>
        <dbReference type="Proteomes" id="UP000261600"/>
    </source>
</evidence>
<dbReference type="InterPro" id="IPR017452">
    <property type="entry name" value="GPCR_Rhodpsn_7TM"/>
</dbReference>
<reference evidence="8" key="1">
    <citation type="submission" date="2025-08" db="UniProtKB">
        <authorList>
            <consortium name="Ensembl"/>
        </authorList>
    </citation>
    <scope>IDENTIFICATION</scope>
</reference>
<evidence type="ECO:0000256" key="4">
    <source>
        <dbReference type="ARBA" id="ARBA00023136"/>
    </source>
</evidence>
<protein>
    <recommendedName>
        <fullName evidence="7">G-protein coupled receptors family 1 profile domain-containing protein</fullName>
    </recommendedName>
</protein>
<dbReference type="GO" id="GO:0005549">
    <property type="term" value="F:odorant binding"/>
    <property type="evidence" value="ECO:0007669"/>
    <property type="project" value="TreeGrafter"/>
</dbReference>
<keyword evidence="4 6" id="KW-0472">Membrane</keyword>
<evidence type="ECO:0000256" key="3">
    <source>
        <dbReference type="ARBA" id="ARBA00022989"/>
    </source>
</evidence>
<evidence type="ECO:0000256" key="6">
    <source>
        <dbReference type="SAM" id="Phobius"/>
    </source>
</evidence>
<feature type="transmembrane region" description="Helical" evidence="6">
    <location>
        <begin position="127"/>
        <end position="149"/>
    </location>
</feature>
<evidence type="ECO:0000259" key="7">
    <source>
        <dbReference type="PROSITE" id="PS50262"/>
    </source>
</evidence>
<feature type="transmembrane region" description="Helical" evidence="6">
    <location>
        <begin position="182"/>
        <end position="203"/>
    </location>
</feature>
<dbReference type="Ensembl" id="ENSMALT00000032150.1">
    <property type="protein sequence ID" value="ENSMALP00000031599.1"/>
    <property type="gene ID" value="ENSMALG00000021809.1"/>
</dbReference>
<organism evidence="8 9">
    <name type="scientific">Monopterus albus</name>
    <name type="common">Swamp eel</name>
    <dbReference type="NCBI Taxonomy" id="43700"/>
    <lineage>
        <taxon>Eukaryota</taxon>
        <taxon>Metazoa</taxon>
        <taxon>Chordata</taxon>
        <taxon>Craniata</taxon>
        <taxon>Vertebrata</taxon>
        <taxon>Euteleostomi</taxon>
        <taxon>Actinopterygii</taxon>
        <taxon>Neopterygii</taxon>
        <taxon>Teleostei</taxon>
        <taxon>Neoteleostei</taxon>
        <taxon>Acanthomorphata</taxon>
        <taxon>Anabantaria</taxon>
        <taxon>Synbranchiformes</taxon>
        <taxon>Synbranchidae</taxon>
        <taxon>Monopterus</taxon>
    </lineage>
</organism>
<evidence type="ECO:0000256" key="5">
    <source>
        <dbReference type="ARBA" id="ARBA00023224"/>
    </source>
</evidence>
<keyword evidence="5" id="KW-0807">Transducer</keyword>
<feature type="transmembrane region" description="Helical" evidence="6">
    <location>
        <begin position="224"/>
        <end position="243"/>
    </location>
</feature>
<dbReference type="InterPro" id="IPR052921">
    <property type="entry name" value="GPCR1_Superfamily_Member"/>
</dbReference>
<keyword evidence="3 6" id="KW-1133">Transmembrane helix</keyword>
<reference evidence="8" key="2">
    <citation type="submission" date="2025-09" db="UniProtKB">
        <authorList>
            <consortium name="Ensembl"/>
        </authorList>
    </citation>
    <scope>IDENTIFICATION</scope>
</reference>
<evidence type="ECO:0000313" key="8">
    <source>
        <dbReference type="Ensembl" id="ENSMALP00000031599.1"/>
    </source>
</evidence>
<dbReference type="GO" id="GO:0004984">
    <property type="term" value="F:olfactory receptor activity"/>
    <property type="evidence" value="ECO:0007669"/>
    <property type="project" value="InterPro"/>
</dbReference>
<dbReference type="PRINTS" id="PR00245">
    <property type="entry name" value="OLFACTORYR"/>
</dbReference>
<accession>A0A3Q3KBU6</accession>
<feature type="transmembrane region" description="Helical" evidence="6">
    <location>
        <begin position="95"/>
        <end position="115"/>
    </location>
</feature>
<dbReference type="SUPFAM" id="SSF81321">
    <property type="entry name" value="Family A G protein-coupled receptor-like"/>
    <property type="match status" value="1"/>
</dbReference>
<dbReference type="Gene3D" id="1.20.1070.10">
    <property type="entry name" value="Rhodopsin 7-helix transmembrane proteins"/>
    <property type="match status" value="1"/>
</dbReference>
<dbReference type="AlphaFoldDB" id="A0A3Q3KBU6"/>
<dbReference type="InterPro" id="IPR000725">
    <property type="entry name" value="Olfact_rcpt"/>
</dbReference>
<dbReference type="PANTHER" id="PTHR26451">
    <property type="entry name" value="G_PROTEIN_RECEP_F1_2 DOMAIN-CONTAINING PROTEIN"/>
    <property type="match status" value="1"/>
</dbReference>
<evidence type="ECO:0000256" key="1">
    <source>
        <dbReference type="ARBA" id="ARBA00004141"/>
    </source>
</evidence>
<keyword evidence="9" id="KW-1185">Reference proteome</keyword>
<sequence length="296" mass="33442">MHNQTGRSVCFCSRNSSDSERPLLCFTFISGVTCSQSRRVFRETSRYILLYNLLFADTVQLAQAQLLYLLAVSRILLMYSACVVLTLLTDLTNDISPLTLVVMSLERYIAVCYPLRHTTVVTVRNTGVAVTVVWAFSSLNILIRVLLLLDFISRTIAGPFCDNASLFKLSCDNILINNIYGLSYTAVLLGLSAGGVIFTYLRITMVCLSSKNKVLNSRALQTCTTHLAVYIIMYFSCILFIIFHRFPDLSEQRKLASIVFHVVPPALNTVIYGLQIKTVRQKVFFMFTRNTMKMIE</sequence>
<dbReference type="Proteomes" id="UP000261600">
    <property type="component" value="Unplaced"/>
</dbReference>
<comment type="subcellular location">
    <subcellularLocation>
        <location evidence="1">Membrane</location>
        <topology evidence="1">Multi-pass membrane protein</topology>
    </subcellularLocation>
</comment>
<dbReference type="Pfam" id="PF13853">
    <property type="entry name" value="7tm_4"/>
    <property type="match status" value="1"/>
</dbReference>
<dbReference type="PROSITE" id="PS50262">
    <property type="entry name" value="G_PROTEIN_RECEP_F1_2"/>
    <property type="match status" value="1"/>
</dbReference>
<dbReference type="PANTHER" id="PTHR26451:SF109">
    <property type="entry name" value="ODORANT RECEPTOR-RELATED"/>
    <property type="match status" value="1"/>
</dbReference>
<keyword evidence="2 6" id="KW-0812">Transmembrane</keyword>
<name>A0A3Q3KBU6_MONAL</name>
<dbReference type="GO" id="GO:0016020">
    <property type="term" value="C:membrane"/>
    <property type="evidence" value="ECO:0007669"/>
    <property type="project" value="UniProtKB-SubCell"/>
</dbReference>
<dbReference type="GO" id="GO:0007186">
    <property type="term" value="P:G protein-coupled receptor signaling pathway"/>
    <property type="evidence" value="ECO:0007669"/>
    <property type="project" value="InterPro"/>
</dbReference>
<proteinExistence type="predicted"/>
<feature type="domain" description="G-protein coupled receptors family 1 profile" evidence="7">
    <location>
        <begin position="26"/>
        <end position="272"/>
    </location>
</feature>
<feature type="transmembrane region" description="Helical" evidence="6">
    <location>
        <begin position="66"/>
        <end position="89"/>
    </location>
</feature>